<accession>A0A0J9Y015</accession>
<feature type="compositionally biased region" description="Basic and acidic residues" evidence="1">
    <location>
        <begin position="12"/>
        <end position="23"/>
    </location>
</feature>
<evidence type="ECO:0000313" key="2">
    <source>
        <dbReference type="EMBL" id="CDP99489.1"/>
    </source>
</evidence>
<feature type="compositionally biased region" description="Acidic residues" evidence="1">
    <location>
        <begin position="1"/>
        <end position="11"/>
    </location>
</feature>
<name>A0A0J9Y015_BRUMA</name>
<feature type="region of interest" description="Disordered" evidence="1">
    <location>
        <begin position="1"/>
        <end position="25"/>
    </location>
</feature>
<organism evidence="2">
    <name type="scientific">Brugia malayi</name>
    <name type="common">Filarial nematode worm</name>
    <dbReference type="NCBI Taxonomy" id="6279"/>
    <lineage>
        <taxon>Eukaryota</taxon>
        <taxon>Metazoa</taxon>
        <taxon>Ecdysozoa</taxon>
        <taxon>Nematoda</taxon>
        <taxon>Chromadorea</taxon>
        <taxon>Rhabditida</taxon>
        <taxon>Spirurina</taxon>
        <taxon>Spiruromorpha</taxon>
        <taxon>Filarioidea</taxon>
        <taxon>Onchocercidae</taxon>
        <taxon>Brugia</taxon>
    </lineage>
</organism>
<dbReference type="AlphaFoldDB" id="A0A0J9Y015"/>
<proteinExistence type="predicted"/>
<protein>
    <submittedName>
        <fullName evidence="2">Bm10768, isoform a</fullName>
    </submittedName>
</protein>
<dbReference type="EMBL" id="LN857009">
    <property type="protein sequence ID" value="CDP99489.1"/>
    <property type="molecule type" value="Genomic_DNA"/>
</dbReference>
<evidence type="ECO:0000256" key="1">
    <source>
        <dbReference type="SAM" id="MobiDB-lite"/>
    </source>
</evidence>
<gene>
    <name evidence="2" type="primary">Bm10768</name>
    <name evidence="2" type="ORF">BM_Bm10768</name>
</gene>
<sequence>MDGDDDDDDDNDTNREESDKELSRTSVAPKYCFPISCISPMHGKKNRIIRVGSGRVKAAPMSSSSAVVTAAKTLKVKTIAFKQGTGDSGSNGSTGSSSGSSGTVALYRHGYPSTPLPIRFSSKLSVILPFKFSSTSGALIVFHCCTGEETAQVMTLRQ</sequence>
<reference evidence="2" key="1">
    <citation type="journal article" date="2007" name="Science">
        <title>Draft genome of the filarial nematode parasite Brugia malayi.</title>
        <authorList>
            <person name="Ghedin E."/>
            <person name="Wang S."/>
            <person name="Spiro D."/>
            <person name="Caler E."/>
            <person name="Zhao Q."/>
            <person name="Crabtree J."/>
            <person name="Allen J.E."/>
            <person name="Delcher A.L."/>
            <person name="Guiliano D.B."/>
            <person name="Miranda-Saavedra D."/>
            <person name="Angiuoli S.V."/>
            <person name="Creasy T."/>
            <person name="Amedeo P."/>
            <person name="Haas B."/>
            <person name="El-Sayed N.M."/>
            <person name="Wortman J.R."/>
            <person name="Feldblyum T."/>
            <person name="Tallon L."/>
            <person name="Schatz M."/>
            <person name="Shumway M."/>
            <person name="Koo H."/>
            <person name="Salzberg S.L."/>
            <person name="Schobel S."/>
            <person name="Pertea M."/>
            <person name="Pop M."/>
            <person name="White O."/>
            <person name="Barton G.J."/>
            <person name="Carlow C.K."/>
            <person name="Crawford M.J."/>
            <person name="Daub J."/>
            <person name="Dimmic M.W."/>
            <person name="Estes C.F."/>
            <person name="Foster J.M."/>
            <person name="Ganatra M."/>
            <person name="Gregory W.F."/>
            <person name="Johnson N.M."/>
            <person name="Jin J."/>
            <person name="Komuniecki R."/>
            <person name="Korf I."/>
            <person name="Kumar S."/>
            <person name="Laney S."/>
            <person name="Li B.W."/>
            <person name="Li W."/>
            <person name="Lindblom T.H."/>
            <person name="Lustigman S."/>
            <person name="Ma D."/>
            <person name="Maina C.V."/>
            <person name="Martin D.M."/>
            <person name="McCarter J.P."/>
            <person name="McReynolds L."/>
            <person name="Mitreva M."/>
            <person name="Nutman T.B."/>
            <person name="Parkinson J."/>
            <person name="Peregrin-Alvarez J.M."/>
            <person name="Poole C."/>
            <person name="Ren Q."/>
            <person name="Saunders L."/>
            <person name="Sluder A.E."/>
            <person name="Smith K."/>
            <person name="Stanke M."/>
            <person name="Unnasch T.R."/>
            <person name="Ware J."/>
            <person name="Wei A.D."/>
            <person name="Weil G."/>
            <person name="Williams D.J."/>
            <person name="Zhang Y."/>
            <person name="Williams S.A."/>
            <person name="Fraser-Liggett C."/>
            <person name="Slatko B."/>
            <person name="Blaxter M.L."/>
            <person name="Scott A.L."/>
        </authorList>
    </citation>
    <scope>NUCLEOTIDE SEQUENCE</scope>
    <source>
        <strain evidence="2">FR3</strain>
    </source>
</reference>
<reference evidence="2" key="2">
    <citation type="submission" date="2012-12" db="EMBL/GenBank/DDBJ databases">
        <authorList>
            <person name="Gao Y.W."/>
            <person name="Fan S.T."/>
            <person name="Sun H.T."/>
            <person name="Wang Z."/>
            <person name="Gao X.L."/>
            <person name="Li Y.G."/>
            <person name="Wang T.C."/>
            <person name="Zhang K."/>
            <person name="Xu W.W."/>
            <person name="Yu Z.J."/>
            <person name="Xia X.Z."/>
        </authorList>
    </citation>
    <scope>NUCLEOTIDE SEQUENCE</scope>
    <source>
        <strain evidence="2">FR3</strain>
    </source>
</reference>